<dbReference type="RefSeq" id="WP_380795907.1">
    <property type="nucleotide sequence ID" value="NZ_JBHRVU010000004.1"/>
</dbReference>
<feature type="domain" description="GSCFA" evidence="1">
    <location>
        <begin position="53"/>
        <end position="322"/>
    </location>
</feature>
<protein>
    <submittedName>
        <fullName evidence="2">GSCFA domain-containing protein</fullName>
        <ecNumber evidence="2">3.1.-.-</ecNumber>
    </submittedName>
</protein>
<evidence type="ECO:0000259" key="1">
    <source>
        <dbReference type="Pfam" id="PF08885"/>
    </source>
</evidence>
<dbReference type="EMBL" id="JBHRVU010000004">
    <property type="protein sequence ID" value="MFC3441903.1"/>
    <property type="molecule type" value="Genomic_DNA"/>
</dbReference>
<evidence type="ECO:0000313" key="3">
    <source>
        <dbReference type="Proteomes" id="UP001595681"/>
    </source>
</evidence>
<accession>A0ABV7NEG2</accession>
<name>A0ABV7NEG2_9SPHN</name>
<evidence type="ECO:0000313" key="2">
    <source>
        <dbReference type="EMBL" id="MFC3441903.1"/>
    </source>
</evidence>
<dbReference type="GO" id="GO:0016787">
    <property type="term" value="F:hydrolase activity"/>
    <property type="evidence" value="ECO:0007669"/>
    <property type="project" value="UniProtKB-KW"/>
</dbReference>
<keyword evidence="2" id="KW-0378">Hydrolase</keyword>
<reference evidence="3" key="1">
    <citation type="journal article" date="2019" name="Int. J. Syst. Evol. Microbiol.">
        <title>The Global Catalogue of Microorganisms (GCM) 10K type strain sequencing project: providing services to taxonomists for standard genome sequencing and annotation.</title>
        <authorList>
            <consortium name="The Broad Institute Genomics Platform"/>
            <consortium name="The Broad Institute Genome Sequencing Center for Infectious Disease"/>
            <person name="Wu L."/>
            <person name="Ma J."/>
        </authorList>
    </citation>
    <scope>NUCLEOTIDE SEQUENCE [LARGE SCALE GENOMIC DNA]</scope>
    <source>
        <strain evidence="3">CCM 7491</strain>
    </source>
</reference>
<organism evidence="2 3">
    <name type="scientific">Sphingobium rhizovicinum</name>
    <dbReference type="NCBI Taxonomy" id="432308"/>
    <lineage>
        <taxon>Bacteria</taxon>
        <taxon>Pseudomonadati</taxon>
        <taxon>Pseudomonadota</taxon>
        <taxon>Alphaproteobacteria</taxon>
        <taxon>Sphingomonadales</taxon>
        <taxon>Sphingomonadaceae</taxon>
        <taxon>Sphingobium</taxon>
    </lineage>
</organism>
<dbReference type="EC" id="3.1.-.-" evidence="2"/>
<gene>
    <name evidence="2" type="ORF">ACFOKF_12065</name>
</gene>
<dbReference type="InterPro" id="IPR014982">
    <property type="entry name" value="GSCFA"/>
</dbReference>
<proteinExistence type="predicted"/>
<comment type="caution">
    <text evidence="2">The sequence shown here is derived from an EMBL/GenBank/DDBJ whole genome shotgun (WGS) entry which is preliminary data.</text>
</comment>
<dbReference type="Proteomes" id="UP001595681">
    <property type="component" value="Unassembled WGS sequence"/>
</dbReference>
<sequence>MPDDANISEKKRTTNPYKDLPERAFWKPSIADKSMFDIEQLWSPKFNITPHSRVSTFGSCFAQHIGNALRQRGYNWLITETAPYGLSADSARTFNYGIFSARTANIYTTSLLRQWTSWAIGSATPPEEVWEKDGRYYDPFRPLIEPQGFASPEEVRLSRLETIRAFRDCIEKSHYFVFTLGLTESWFNAELGYEYPMCPGTAAGAFDGDVHVFRNQEFNDVRNALAAAIRMMHTINPKLRILLTVSPVPLTATKSDQHVLVATMYSKSVLRAVAGQTAMSNPLVDYFPSYEIINSAVFKGTFFDPNQRSVNKRGVAFVMDHFFNCLTAKFGAVQAPVKAGPTPASNDDVVCEEELLGAFGGKK</sequence>
<keyword evidence="3" id="KW-1185">Reference proteome</keyword>
<dbReference type="Pfam" id="PF08885">
    <property type="entry name" value="GSCFA"/>
    <property type="match status" value="1"/>
</dbReference>